<protein>
    <recommendedName>
        <fullName evidence="8 9">7-methyl-GTP pyrophosphatase</fullName>
        <shortName evidence="9">m(7)GTP pyrophosphatase</shortName>
        <ecNumber evidence="9">3.6.1.-</ecNumber>
    </recommendedName>
</protein>
<evidence type="ECO:0000256" key="1">
    <source>
        <dbReference type="ARBA" id="ARBA00004496"/>
    </source>
</evidence>
<feature type="site" description="Important for substrate specificity" evidence="9">
    <location>
        <position position="153"/>
    </location>
</feature>
<dbReference type="InterPro" id="IPR029001">
    <property type="entry name" value="ITPase-like_fam"/>
</dbReference>
<evidence type="ECO:0000256" key="3">
    <source>
        <dbReference type="ARBA" id="ARBA00022801"/>
    </source>
</evidence>
<evidence type="ECO:0000256" key="7">
    <source>
        <dbReference type="ARBA" id="ARBA00060749"/>
    </source>
</evidence>
<reference evidence="10" key="1">
    <citation type="journal article" date="2014" name="Int. J. Syst. Evol. Microbiol.">
        <title>Complete genome sequence of Corynebacterium casei LMG S-19264T (=DSM 44701T), isolated from a smear-ripened cheese.</title>
        <authorList>
            <consortium name="US DOE Joint Genome Institute (JGI-PGF)"/>
            <person name="Walter F."/>
            <person name="Albersmeier A."/>
            <person name="Kalinowski J."/>
            <person name="Ruckert C."/>
        </authorList>
    </citation>
    <scope>NUCLEOTIDE SEQUENCE</scope>
    <source>
        <strain evidence="10">KCTC 23430</strain>
    </source>
</reference>
<evidence type="ECO:0000256" key="8">
    <source>
        <dbReference type="ARBA" id="ARBA00068163"/>
    </source>
</evidence>
<dbReference type="EMBL" id="BMYM01000001">
    <property type="protein sequence ID" value="GHD29830.1"/>
    <property type="molecule type" value="Genomic_DNA"/>
</dbReference>
<dbReference type="PIRSF" id="PIRSF006305">
    <property type="entry name" value="Maf"/>
    <property type="match status" value="1"/>
</dbReference>
<evidence type="ECO:0000256" key="2">
    <source>
        <dbReference type="ARBA" id="ARBA00022490"/>
    </source>
</evidence>
<name>A0A918XFW3_9GAMM</name>
<keyword evidence="11" id="KW-1185">Reference proteome</keyword>
<comment type="subcellular location">
    <subcellularLocation>
        <location evidence="1 9">Cytoplasm</location>
    </subcellularLocation>
</comment>
<evidence type="ECO:0000256" key="9">
    <source>
        <dbReference type="HAMAP-Rule" id="MF_00528"/>
    </source>
</evidence>
<keyword evidence="2 9" id="KW-0963">Cytoplasm</keyword>
<dbReference type="HAMAP" id="MF_00528">
    <property type="entry name" value="Maf"/>
    <property type="match status" value="1"/>
</dbReference>
<dbReference type="Proteomes" id="UP000644693">
    <property type="component" value="Unassembled WGS sequence"/>
</dbReference>
<evidence type="ECO:0000256" key="5">
    <source>
        <dbReference type="ARBA" id="ARBA00050213"/>
    </source>
</evidence>
<dbReference type="PANTHER" id="PTHR43213:SF10">
    <property type="entry name" value="7-METHYL-GTP PYROPHOSPHATASE"/>
    <property type="match status" value="1"/>
</dbReference>
<dbReference type="GO" id="GO:0047429">
    <property type="term" value="F:nucleoside triphosphate diphosphatase activity"/>
    <property type="evidence" value="ECO:0007669"/>
    <property type="project" value="InterPro"/>
</dbReference>
<evidence type="ECO:0000313" key="11">
    <source>
        <dbReference type="Proteomes" id="UP000644693"/>
    </source>
</evidence>
<comment type="cofactor">
    <cofactor evidence="9">
        <name>a divalent metal cation</name>
        <dbReference type="ChEBI" id="CHEBI:60240"/>
    </cofactor>
</comment>
<comment type="caution">
    <text evidence="10">The sequence shown here is derived from an EMBL/GenBank/DDBJ whole genome shotgun (WGS) entry which is preliminary data.</text>
</comment>
<evidence type="ECO:0000256" key="4">
    <source>
        <dbReference type="ARBA" id="ARBA00023080"/>
    </source>
</evidence>
<organism evidence="10 11">
    <name type="scientific">Parahalioglobus pacificus</name>
    <dbReference type="NCBI Taxonomy" id="930806"/>
    <lineage>
        <taxon>Bacteria</taxon>
        <taxon>Pseudomonadati</taxon>
        <taxon>Pseudomonadota</taxon>
        <taxon>Gammaproteobacteria</taxon>
        <taxon>Cellvibrionales</taxon>
        <taxon>Halieaceae</taxon>
        <taxon>Parahalioglobus</taxon>
    </lineage>
</organism>
<comment type="function">
    <text evidence="6 9">Nucleoside triphosphate pyrophosphatase that hydrolyzes 7-methyl-GTP (m(7)GTP). May have a dual role in cell division arrest and in preventing the incorporation of modified nucleotides into cellular nucleic acids.</text>
</comment>
<keyword evidence="3 9" id="KW-0378">Hydrolase</keyword>
<gene>
    <name evidence="10" type="primary">yceF</name>
    <name evidence="10" type="ORF">GCM10007053_10970</name>
</gene>
<dbReference type="SUPFAM" id="SSF52972">
    <property type="entry name" value="ITPase-like"/>
    <property type="match status" value="1"/>
</dbReference>
<evidence type="ECO:0000256" key="6">
    <source>
        <dbReference type="ARBA" id="ARBA00053369"/>
    </source>
</evidence>
<dbReference type="NCBIfam" id="TIGR00172">
    <property type="entry name" value="maf"/>
    <property type="match status" value="1"/>
</dbReference>
<reference evidence="10" key="2">
    <citation type="submission" date="2020-09" db="EMBL/GenBank/DDBJ databases">
        <authorList>
            <person name="Sun Q."/>
            <person name="Kim S."/>
        </authorList>
    </citation>
    <scope>NUCLEOTIDE SEQUENCE</scope>
    <source>
        <strain evidence="10">KCTC 23430</strain>
    </source>
</reference>
<dbReference type="Pfam" id="PF02545">
    <property type="entry name" value="Maf"/>
    <property type="match status" value="1"/>
</dbReference>
<dbReference type="CDD" id="cd00555">
    <property type="entry name" value="Maf"/>
    <property type="match status" value="1"/>
</dbReference>
<dbReference type="FunFam" id="3.90.950.10:FF:000005">
    <property type="entry name" value="7-methyl-GTP pyrophosphatase"/>
    <property type="match status" value="1"/>
</dbReference>
<dbReference type="GO" id="GO:0005737">
    <property type="term" value="C:cytoplasm"/>
    <property type="evidence" value="ECO:0007669"/>
    <property type="project" value="UniProtKB-SubCell"/>
</dbReference>
<dbReference type="InterPro" id="IPR003697">
    <property type="entry name" value="Maf-like"/>
</dbReference>
<dbReference type="EC" id="3.6.1.-" evidence="9"/>
<feature type="site" description="Important for substrate specificity" evidence="9">
    <location>
        <position position="69"/>
    </location>
</feature>
<keyword evidence="4 9" id="KW-0546">Nucleotide metabolism</keyword>
<proteinExistence type="inferred from homology"/>
<feature type="site" description="Important for substrate specificity" evidence="9">
    <location>
        <position position="11"/>
    </location>
</feature>
<comment type="catalytic activity">
    <reaction evidence="5 9">
        <text>N(7)-methyl-GTP + H2O = N(7)-methyl-GMP + diphosphate + H(+)</text>
        <dbReference type="Rhea" id="RHEA:58744"/>
        <dbReference type="ChEBI" id="CHEBI:15377"/>
        <dbReference type="ChEBI" id="CHEBI:15378"/>
        <dbReference type="ChEBI" id="CHEBI:33019"/>
        <dbReference type="ChEBI" id="CHEBI:58285"/>
        <dbReference type="ChEBI" id="CHEBI:87133"/>
    </reaction>
</comment>
<comment type="caution">
    <text evidence="9">Lacks conserved residue(s) required for the propagation of feature annotation.</text>
</comment>
<dbReference type="AlphaFoldDB" id="A0A918XFW3"/>
<feature type="active site" description="Proton acceptor" evidence="9">
    <location>
        <position position="68"/>
    </location>
</feature>
<dbReference type="RefSeq" id="WP_189475884.1">
    <property type="nucleotide sequence ID" value="NZ_BMYM01000001.1"/>
</dbReference>
<accession>A0A918XFW3</accession>
<comment type="similarity">
    <text evidence="7 9">Belongs to the Maf family. YceF subfamily.</text>
</comment>
<sequence length="193" mass="20950">MALILASSSKYRQSLLHRLGLPFDAIAPDIDESAQPGESPEALATRLAHIKAYEIAANRADDWVIGSDQVASLNGNILGKPGTEDVAIAQLQASSGNVVHFYTAVTLTNHRKDVHFHHLEPTAVHFRELSKAEICDYVRRDQPLDCAGSFKWESLGIALFERLEGRDPTALEGLPLIALSSMLQAAGLSVLRA</sequence>
<evidence type="ECO:0000313" key="10">
    <source>
        <dbReference type="EMBL" id="GHD29830.1"/>
    </source>
</evidence>
<dbReference type="Gene3D" id="3.90.950.10">
    <property type="match status" value="1"/>
</dbReference>
<dbReference type="PANTHER" id="PTHR43213">
    <property type="entry name" value="BIFUNCTIONAL DTTP/UTP PYROPHOSPHATASE/METHYLTRANSFERASE PROTEIN-RELATED"/>
    <property type="match status" value="1"/>
</dbReference>
<dbReference type="GO" id="GO:0009117">
    <property type="term" value="P:nucleotide metabolic process"/>
    <property type="evidence" value="ECO:0007669"/>
    <property type="project" value="UniProtKB-KW"/>
</dbReference>